<dbReference type="Proteomes" id="UP000704762">
    <property type="component" value="Unassembled WGS sequence"/>
</dbReference>
<sequence length="446" mass="46027">MSSSQPAAAPPPPTPAAAPAAATSTSAPVTARPAAETAPAAAGPAKRRASTPQRLSLLAAMLIALSLLFAALSAFTFGNTANGLNRARDNTDQLIRVQKIQTNLLEADATATNAFLVGGLEPPAQRATYDRALSQTSALIAEAAEAQPADADALAALNDEVVGYAASMAQARANNRQGFPVGAQYLRNASAELRSTALPILDNLVVANTERAADEMSPGLGYLFILSGLLALGGLLFTQYWVARRFRRTFNLGLLAATVLVLATLIAGSVALNGLGQRLDAIQQGSFSDVRDAASARIEANNAKSNESLTLIARGSGAAFEKAWATAAAQVDSRLAALPSSGQDLQPLWQSYRTTHQQLRKLDDGGSWDAAVQVATGTGAKSSNATFGSFNSAVAEFLASASSDTSAALGRPLVGLWLGAVLAALAALAAGWLSWVGIGTRLKEYR</sequence>
<feature type="region of interest" description="Disordered" evidence="1">
    <location>
        <begin position="1"/>
        <end position="49"/>
    </location>
</feature>
<protein>
    <recommendedName>
        <fullName evidence="5">Four helix bundle sensory module for signal transduction</fullName>
    </recommendedName>
</protein>
<comment type="caution">
    <text evidence="3">The sequence shown here is derived from an EMBL/GenBank/DDBJ whole genome shotgun (WGS) entry which is preliminary data.</text>
</comment>
<keyword evidence="2" id="KW-1133">Transmembrane helix</keyword>
<reference evidence="3 4" key="1">
    <citation type="submission" date="2021-01" db="EMBL/GenBank/DDBJ databases">
        <title>Sequencing the genomes of 1000 actinobacteria strains.</title>
        <authorList>
            <person name="Klenk H.-P."/>
        </authorList>
    </citation>
    <scope>NUCLEOTIDE SEQUENCE [LARGE SCALE GENOMIC DNA]</scope>
    <source>
        <strain evidence="3 4">DSM 18662</strain>
    </source>
</reference>
<dbReference type="RefSeq" id="WP_204916188.1">
    <property type="nucleotide sequence ID" value="NZ_BAAAQP010000011.1"/>
</dbReference>
<proteinExistence type="predicted"/>
<evidence type="ECO:0000313" key="3">
    <source>
        <dbReference type="EMBL" id="MBM7797517.1"/>
    </source>
</evidence>
<dbReference type="EMBL" id="JAFBCF010000001">
    <property type="protein sequence ID" value="MBM7797517.1"/>
    <property type="molecule type" value="Genomic_DNA"/>
</dbReference>
<feature type="transmembrane region" description="Helical" evidence="2">
    <location>
        <begin position="220"/>
        <end position="243"/>
    </location>
</feature>
<gene>
    <name evidence="3" type="ORF">JOE57_000438</name>
</gene>
<keyword evidence="2" id="KW-0812">Transmembrane</keyword>
<keyword evidence="2" id="KW-0472">Membrane</keyword>
<name>A0ABS2RG59_9ACTN</name>
<feature type="compositionally biased region" description="Low complexity" evidence="1">
    <location>
        <begin position="17"/>
        <end position="44"/>
    </location>
</feature>
<evidence type="ECO:0000256" key="1">
    <source>
        <dbReference type="SAM" id="MobiDB-lite"/>
    </source>
</evidence>
<feature type="transmembrane region" description="Helical" evidence="2">
    <location>
        <begin position="55"/>
        <end position="77"/>
    </location>
</feature>
<keyword evidence="4" id="KW-1185">Reference proteome</keyword>
<accession>A0ABS2RG59</accession>
<evidence type="ECO:0000313" key="4">
    <source>
        <dbReference type="Proteomes" id="UP000704762"/>
    </source>
</evidence>
<evidence type="ECO:0008006" key="5">
    <source>
        <dbReference type="Google" id="ProtNLM"/>
    </source>
</evidence>
<organism evidence="3 4">
    <name type="scientific">Microlunatus panaciterrae</name>
    <dbReference type="NCBI Taxonomy" id="400768"/>
    <lineage>
        <taxon>Bacteria</taxon>
        <taxon>Bacillati</taxon>
        <taxon>Actinomycetota</taxon>
        <taxon>Actinomycetes</taxon>
        <taxon>Propionibacteriales</taxon>
        <taxon>Propionibacteriaceae</taxon>
        <taxon>Microlunatus</taxon>
    </lineage>
</organism>
<feature type="transmembrane region" description="Helical" evidence="2">
    <location>
        <begin position="416"/>
        <end position="438"/>
    </location>
</feature>
<feature type="transmembrane region" description="Helical" evidence="2">
    <location>
        <begin position="250"/>
        <end position="272"/>
    </location>
</feature>
<evidence type="ECO:0000256" key="2">
    <source>
        <dbReference type="SAM" id="Phobius"/>
    </source>
</evidence>